<protein>
    <recommendedName>
        <fullName evidence="2">TRAM domain-containing protein</fullName>
    </recommendedName>
</protein>
<evidence type="ECO:0000313" key="4">
    <source>
        <dbReference type="Proteomes" id="UP000226712"/>
    </source>
</evidence>
<sequence length="133" mass="14646">MNEKRGKFGAIPVKEGDIYDVEIEGIGEKGDGIARVNNYVIIVPNVQKGDKVKIKINAVRGKVSFGEVIGDSDAADGEAETQENQEESEEPQAETEEADAEETNEDAEEETEDIQKEDSAETEESPEEEKKEE</sequence>
<evidence type="ECO:0000313" key="3">
    <source>
        <dbReference type="EMBL" id="MAG18313.1"/>
    </source>
</evidence>
<gene>
    <name evidence="3" type="ORF">CL944_02465</name>
</gene>
<dbReference type="AlphaFoldDB" id="A0A2D6LQ35"/>
<reference evidence="4" key="1">
    <citation type="submission" date="2017-09" db="EMBL/GenBank/DDBJ databases">
        <title>The Reconstruction of 2,631 Draft Metagenome-Assembled Genomes from the Global Oceans.</title>
        <authorList>
            <person name="Tully B.J."/>
            <person name="Graham E.D."/>
            <person name="Heidelberg J.F."/>
        </authorList>
    </citation>
    <scope>NUCLEOTIDE SEQUENCE [LARGE SCALE GENOMIC DNA]</scope>
</reference>
<dbReference type="InterPro" id="IPR002792">
    <property type="entry name" value="TRAM_dom"/>
</dbReference>
<organism evidence="3 4">
    <name type="scientific">Candidatus Iainarchaeum sp</name>
    <dbReference type="NCBI Taxonomy" id="3101447"/>
    <lineage>
        <taxon>Archaea</taxon>
        <taxon>Candidatus Iainarchaeota</taxon>
        <taxon>Candidatus Iainarchaeia</taxon>
        <taxon>Candidatus Iainarchaeales</taxon>
        <taxon>Candidatus Iainarchaeaceae</taxon>
        <taxon>Candidatus Iainarchaeum</taxon>
    </lineage>
</organism>
<proteinExistence type="predicted"/>
<accession>A0A2D6LQ35</accession>
<feature type="domain" description="TRAM" evidence="2">
    <location>
        <begin position="12"/>
        <end position="70"/>
    </location>
</feature>
<evidence type="ECO:0000256" key="1">
    <source>
        <dbReference type="SAM" id="MobiDB-lite"/>
    </source>
</evidence>
<dbReference type="InterPro" id="IPR012340">
    <property type="entry name" value="NA-bd_OB-fold"/>
</dbReference>
<name>A0A2D6LQ35_9ARCH</name>
<feature type="region of interest" description="Disordered" evidence="1">
    <location>
        <begin position="65"/>
        <end position="133"/>
    </location>
</feature>
<dbReference type="PROSITE" id="PS50926">
    <property type="entry name" value="TRAM"/>
    <property type="match status" value="1"/>
</dbReference>
<dbReference type="EMBL" id="NZBD01000015">
    <property type="protein sequence ID" value="MAG18313.1"/>
    <property type="molecule type" value="Genomic_DNA"/>
</dbReference>
<comment type="caution">
    <text evidence="3">The sequence shown here is derived from an EMBL/GenBank/DDBJ whole genome shotgun (WGS) entry which is preliminary data.</text>
</comment>
<evidence type="ECO:0000259" key="2">
    <source>
        <dbReference type="PROSITE" id="PS50926"/>
    </source>
</evidence>
<dbReference type="SUPFAM" id="SSF50249">
    <property type="entry name" value="Nucleic acid-binding proteins"/>
    <property type="match status" value="1"/>
</dbReference>
<dbReference type="Pfam" id="PF01938">
    <property type="entry name" value="TRAM"/>
    <property type="match status" value="1"/>
</dbReference>
<dbReference type="Gene3D" id="2.40.50.140">
    <property type="entry name" value="Nucleic acid-binding proteins"/>
    <property type="match status" value="1"/>
</dbReference>
<feature type="compositionally biased region" description="Acidic residues" evidence="1">
    <location>
        <begin position="73"/>
        <end position="112"/>
    </location>
</feature>
<dbReference type="Proteomes" id="UP000226712">
    <property type="component" value="Unassembled WGS sequence"/>
</dbReference>